<evidence type="ECO:0000256" key="1">
    <source>
        <dbReference type="ARBA" id="ARBA00023015"/>
    </source>
</evidence>
<dbReference type="PROSITE" id="PS00041">
    <property type="entry name" value="HTH_ARAC_FAMILY_1"/>
    <property type="match status" value="1"/>
</dbReference>
<dbReference type="EMBL" id="JAUTIX010000005">
    <property type="protein sequence ID" value="MDP0398902.1"/>
    <property type="molecule type" value="Genomic_DNA"/>
</dbReference>
<dbReference type="GO" id="GO:0043565">
    <property type="term" value="F:sequence-specific DNA binding"/>
    <property type="evidence" value="ECO:0007669"/>
    <property type="project" value="InterPro"/>
</dbReference>
<gene>
    <name evidence="5" type="ORF">Q7X28_13290</name>
</gene>
<dbReference type="AlphaFoldDB" id="A0AA90SM46"/>
<dbReference type="Pfam" id="PF12833">
    <property type="entry name" value="HTH_18"/>
    <property type="match status" value="1"/>
</dbReference>
<keyword evidence="6" id="KW-1185">Reference proteome</keyword>
<comment type="caution">
    <text evidence="5">The sequence shown here is derived from an EMBL/GenBank/DDBJ whole genome shotgun (WGS) entry which is preliminary data.</text>
</comment>
<accession>A0AA90SM46</accession>
<evidence type="ECO:0000256" key="2">
    <source>
        <dbReference type="ARBA" id="ARBA00023125"/>
    </source>
</evidence>
<dbReference type="Proteomes" id="UP001178281">
    <property type="component" value="Unassembled WGS sequence"/>
</dbReference>
<dbReference type="InterPro" id="IPR018062">
    <property type="entry name" value="HTH_AraC-typ_CS"/>
</dbReference>
<dbReference type="SUPFAM" id="SSF46689">
    <property type="entry name" value="Homeodomain-like"/>
    <property type="match status" value="2"/>
</dbReference>
<dbReference type="InterPro" id="IPR018060">
    <property type="entry name" value="HTH_AraC"/>
</dbReference>
<dbReference type="Gene3D" id="1.10.10.60">
    <property type="entry name" value="Homeodomain-like"/>
    <property type="match status" value="1"/>
</dbReference>
<dbReference type="InterPro" id="IPR050204">
    <property type="entry name" value="AraC_XylS_family_regulators"/>
</dbReference>
<dbReference type="InterPro" id="IPR009057">
    <property type="entry name" value="Homeodomain-like_sf"/>
</dbReference>
<proteinExistence type="predicted"/>
<evidence type="ECO:0000313" key="6">
    <source>
        <dbReference type="Proteomes" id="UP001178281"/>
    </source>
</evidence>
<keyword evidence="3" id="KW-0804">Transcription</keyword>
<protein>
    <submittedName>
        <fullName evidence="5">AraC family transcriptional regulator</fullName>
    </submittedName>
</protein>
<keyword evidence="2" id="KW-0238">DNA-binding</keyword>
<dbReference type="PROSITE" id="PS01124">
    <property type="entry name" value="HTH_ARAC_FAMILY_2"/>
    <property type="match status" value="1"/>
</dbReference>
<organism evidence="5 6">
    <name type="scientific">Tsukamurella strandjordii</name>
    <dbReference type="NCBI Taxonomy" id="147577"/>
    <lineage>
        <taxon>Bacteria</taxon>
        <taxon>Bacillati</taxon>
        <taxon>Actinomycetota</taxon>
        <taxon>Actinomycetes</taxon>
        <taxon>Mycobacteriales</taxon>
        <taxon>Tsukamurellaceae</taxon>
        <taxon>Tsukamurella</taxon>
    </lineage>
</organism>
<sequence>MSTLWVSPATAVYLGAPLGLAPHSTSVHCLVLGVDGPITVRVSGRGDIVGRSVLVPPREVHQVISTGESRILFCYSDATAGRGRDLLDAMGERTGGFGVRHRAESALIDLCAGDAPGGADILRTAFPAPDWPLDVRIARTVERILREPTRSADELAQAESLSRAHFLRLFGAQTGTSFRRYRLWARMLHAAAAIADGADLTRAAADAGFASPSHFSDSFLRMFGLTATTLTRSGATLVVSDDPSGWAPVAA</sequence>
<keyword evidence="1" id="KW-0805">Transcription regulation</keyword>
<reference evidence="5" key="1">
    <citation type="submission" date="2023-08" db="EMBL/GenBank/DDBJ databases">
        <title>The draft genome of Tsukamurella strandjordii strain 050030.</title>
        <authorList>
            <person name="Zhao F."/>
            <person name="Feng Y."/>
            <person name="Zong Z."/>
        </authorList>
    </citation>
    <scope>NUCLEOTIDE SEQUENCE</scope>
    <source>
        <strain evidence="5">050030</strain>
    </source>
</reference>
<dbReference type="SMART" id="SM00342">
    <property type="entry name" value="HTH_ARAC"/>
    <property type="match status" value="1"/>
</dbReference>
<name>A0AA90SM46_9ACTN</name>
<evidence type="ECO:0000256" key="3">
    <source>
        <dbReference type="ARBA" id="ARBA00023163"/>
    </source>
</evidence>
<dbReference type="GO" id="GO:0003700">
    <property type="term" value="F:DNA-binding transcription factor activity"/>
    <property type="evidence" value="ECO:0007669"/>
    <property type="project" value="InterPro"/>
</dbReference>
<evidence type="ECO:0000313" key="5">
    <source>
        <dbReference type="EMBL" id="MDP0398902.1"/>
    </source>
</evidence>
<dbReference type="PANTHER" id="PTHR46796">
    <property type="entry name" value="HTH-TYPE TRANSCRIPTIONAL ACTIVATOR RHAS-RELATED"/>
    <property type="match status" value="1"/>
</dbReference>
<evidence type="ECO:0000259" key="4">
    <source>
        <dbReference type="PROSITE" id="PS01124"/>
    </source>
</evidence>
<dbReference type="RefSeq" id="WP_305111660.1">
    <property type="nucleotide sequence ID" value="NZ_JAUTIX010000005.1"/>
</dbReference>
<feature type="domain" description="HTH araC/xylS-type" evidence="4">
    <location>
        <begin position="135"/>
        <end position="233"/>
    </location>
</feature>